<proteinExistence type="predicted"/>
<evidence type="ECO:0000256" key="1">
    <source>
        <dbReference type="SAM" id="MobiDB-lite"/>
    </source>
</evidence>
<feature type="region of interest" description="Disordered" evidence="1">
    <location>
        <begin position="110"/>
        <end position="140"/>
    </location>
</feature>
<dbReference type="AlphaFoldDB" id="A0A0K1Q4X1"/>
<accession>A0A0K1Q4X1</accession>
<dbReference type="Proteomes" id="UP000064967">
    <property type="component" value="Chromosome"/>
</dbReference>
<organism evidence="2 3">
    <name type="scientific">Labilithrix luteola</name>
    <dbReference type="NCBI Taxonomy" id="1391654"/>
    <lineage>
        <taxon>Bacteria</taxon>
        <taxon>Pseudomonadati</taxon>
        <taxon>Myxococcota</taxon>
        <taxon>Polyangia</taxon>
        <taxon>Polyangiales</taxon>
        <taxon>Labilitrichaceae</taxon>
        <taxon>Labilithrix</taxon>
    </lineage>
</organism>
<dbReference type="RefSeq" id="WP_205633868.1">
    <property type="nucleotide sequence ID" value="NZ_CP012333.1"/>
</dbReference>
<gene>
    <name evidence="2" type="ORF">AKJ09_07118</name>
</gene>
<keyword evidence="3" id="KW-1185">Reference proteome</keyword>
<dbReference type="EMBL" id="CP012333">
    <property type="protein sequence ID" value="AKV00455.1"/>
    <property type="molecule type" value="Genomic_DNA"/>
</dbReference>
<sequence length="321" mass="33002">MRARTASAEEGHRPEVAQLLEVEGETCLTRSGVAARLGPLLAATELPAGLRVVIRGDVDGKTTFVVSIPGADVGIRLLDTSGLTCESKLKLVTVTIAVAIDGILESRAARLHDAPPPPPPSSAPEPAPPPPAAPPAPLAVAPLRTPKVPARWAVSLGQGLFATTLGPSAAVVASAERSTRVFGVRASFLQTLGATVDVDPGRVRYSLALGRGHACANLVRTGSMIGRACMFAGVGAFEARGSGFYSGGSGRSLWVDAGASAEADFVLSRRWAVRASAAPFGILRAPTLRVTDARSGDLTASSAVPRIGGLFSLELAFRFGE</sequence>
<evidence type="ECO:0000313" key="2">
    <source>
        <dbReference type="EMBL" id="AKV00455.1"/>
    </source>
</evidence>
<reference evidence="2 3" key="1">
    <citation type="submission" date="2015-08" db="EMBL/GenBank/DDBJ databases">
        <authorList>
            <person name="Babu N.S."/>
            <person name="Beckwith C.J."/>
            <person name="Beseler K.G."/>
            <person name="Brison A."/>
            <person name="Carone J.V."/>
            <person name="Caskin T.P."/>
            <person name="Diamond M."/>
            <person name="Durham M.E."/>
            <person name="Foxe J.M."/>
            <person name="Go M."/>
            <person name="Henderson B.A."/>
            <person name="Jones I.B."/>
            <person name="McGettigan J.A."/>
            <person name="Micheletti S.J."/>
            <person name="Nasrallah M.E."/>
            <person name="Ortiz D."/>
            <person name="Piller C.R."/>
            <person name="Privatt S.R."/>
            <person name="Schneider S.L."/>
            <person name="Sharp S."/>
            <person name="Smith T.C."/>
            <person name="Stanton J.D."/>
            <person name="Ullery H.E."/>
            <person name="Wilson R.J."/>
            <person name="Serrano M.G."/>
            <person name="Buck G."/>
            <person name="Lee V."/>
            <person name="Wang Y."/>
            <person name="Carvalho R."/>
            <person name="Voegtly L."/>
            <person name="Shi R."/>
            <person name="Duckworth R."/>
            <person name="Johnson A."/>
            <person name="Loviza R."/>
            <person name="Walstead R."/>
            <person name="Shah Z."/>
            <person name="Kiflezghi M."/>
            <person name="Wade K."/>
            <person name="Ball S.L."/>
            <person name="Bradley K.W."/>
            <person name="Asai D.J."/>
            <person name="Bowman C.A."/>
            <person name="Russell D.A."/>
            <person name="Pope W.H."/>
            <person name="Jacobs-Sera D."/>
            <person name="Hendrix R.W."/>
            <person name="Hatfull G.F."/>
        </authorList>
    </citation>
    <scope>NUCLEOTIDE SEQUENCE [LARGE SCALE GENOMIC DNA]</scope>
    <source>
        <strain evidence="2 3">DSM 27648</strain>
    </source>
</reference>
<protein>
    <submittedName>
        <fullName evidence="2">Uncharacterized protein</fullName>
    </submittedName>
</protein>
<evidence type="ECO:0000313" key="3">
    <source>
        <dbReference type="Proteomes" id="UP000064967"/>
    </source>
</evidence>
<name>A0A0K1Q4X1_9BACT</name>
<dbReference type="STRING" id="1391654.AKJ09_07118"/>
<feature type="compositionally biased region" description="Pro residues" evidence="1">
    <location>
        <begin position="114"/>
        <end position="137"/>
    </location>
</feature>
<dbReference type="KEGG" id="llu:AKJ09_07118"/>